<feature type="transmembrane region" description="Helical" evidence="10">
    <location>
        <begin position="141"/>
        <end position="166"/>
    </location>
</feature>
<keyword evidence="6 10" id="KW-0812">Transmembrane</keyword>
<dbReference type="AlphaFoldDB" id="A0AAN9NEV1"/>
<reference evidence="11 12" key="1">
    <citation type="submission" date="2024-01" db="EMBL/GenBank/DDBJ databases">
        <title>The genomes of 5 underutilized Papilionoideae crops provide insights into root nodulation and disease resistanc.</title>
        <authorList>
            <person name="Jiang F."/>
        </authorList>
    </citation>
    <scope>NUCLEOTIDE SEQUENCE [LARGE SCALE GENOMIC DNA]</scope>
    <source>
        <strain evidence="11">JINMINGXINNONG_FW02</strain>
        <tissue evidence="11">Leaves</tissue>
    </source>
</reference>
<comment type="similarity">
    <text evidence="3 10">Belongs to the ALG6/ALG8 glucosyltransferase family.</text>
</comment>
<evidence type="ECO:0000256" key="10">
    <source>
        <dbReference type="RuleBase" id="RU363110"/>
    </source>
</evidence>
<name>A0AAN9NEV1_PHACN</name>
<evidence type="ECO:0000256" key="3">
    <source>
        <dbReference type="ARBA" id="ARBA00008715"/>
    </source>
</evidence>
<keyword evidence="12" id="KW-1185">Reference proteome</keyword>
<dbReference type="InterPro" id="IPR004856">
    <property type="entry name" value="Glyco_trans_ALG6/ALG8"/>
</dbReference>
<dbReference type="GO" id="GO:0042281">
    <property type="term" value="F:dolichyl pyrophosphate Man9GlcNAc2 alpha-1,3-glucosyltransferase activity"/>
    <property type="evidence" value="ECO:0007669"/>
    <property type="project" value="TreeGrafter"/>
</dbReference>
<feature type="transmembrane region" description="Helical" evidence="10">
    <location>
        <begin position="178"/>
        <end position="194"/>
    </location>
</feature>
<dbReference type="PANTHER" id="PTHR12413:SF1">
    <property type="entry name" value="DOLICHYL PYROPHOSPHATE MAN9GLCNAC2 ALPHA-1,3-GLUCOSYLTRANSFERASE"/>
    <property type="match status" value="1"/>
</dbReference>
<evidence type="ECO:0000256" key="5">
    <source>
        <dbReference type="ARBA" id="ARBA00022679"/>
    </source>
</evidence>
<keyword evidence="8 10" id="KW-1133">Transmembrane helix</keyword>
<comment type="pathway">
    <text evidence="2 10">Protein modification; protein glycosylation.</text>
</comment>
<evidence type="ECO:0000313" key="11">
    <source>
        <dbReference type="EMBL" id="KAK7369178.1"/>
    </source>
</evidence>
<keyword evidence="7 10" id="KW-0256">Endoplasmic reticulum</keyword>
<keyword evidence="4 10" id="KW-0328">Glycosyltransferase</keyword>
<dbReference type="Proteomes" id="UP001374584">
    <property type="component" value="Unassembled WGS sequence"/>
</dbReference>
<evidence type="ECO:0000256" key="8">
    <source>
        <dbReference type="ARBA" id="ARBA00022989"/>
    </source>
</evidence>
<evidence type="ECO:0000256" key="6">
    <source>
        <dbReference type="ARBA" id="ARBA00022692"/>
    </source>
</evidence>
<dbReference type="EC" id="2.4.1.-" evidence="10"/>
<evidence type="ECO:0000313" key="12">
    <source>
        <dbReference type="Proteomes" id="UP001374584"/>
    </source>
</evidence>
<feature type="transmembrane region" description="Helical" evidence="10">
    <location>
        <begin position="26"/>
        <end position="48"/>
    </location>
</feature>
<evidence type="ECO:0000256" key="2">
    <source>
        <dbReference type="ARBA" id="ARBA00004922"/>
    </source>
</evidence>
<organism evidence="11 12">
    <name type="scientific">Phaseolus coccineus</name>
    <name type="common">Scarlet runner bean</name>
    <name type="synonym">Phaseolus multiflorus</name>
    <dbReference type="NCBI Taxonomy" id="3886"/>
    <lineage>
        <taxon>Eukaryota</taxon>
        <taxon>Viridiplantae</taxon>
        <taxon>Streptophyta</taxon>
        <taxon>Embryophyta</taxon>
        <taxon>Tracheophyta</taxon>
        <taxon>Spermatophyta</taxon>
        <taxon>Magnoliopsida</taxon>
        <taxon>eudicotyledons</taxon>
        <taxon>Gunneridae</taxon>
        <taxon>Pentapetalae</taxon>
        <taxon>rosids</taxon>
        <taxon>fabids</taxon>
        <taxon>Fabales</taxon>
        <taxon>Fabaceae</taxon>
        <taxon>Papilionoideae</taxon>
        <taxon>50 kb inversion clade</taxon>
        <taxon>NPAAA clade</taxon>
        <taxon>indigoferoid/millettioid clade</taxon>
        <taxon>Phaseoleae</taxon>
        <taxon>Phaseolus</taxon>
    </lineage>
</organism>
<feature type="transmembrane region" description="Helical" evidence="10">
    <location>
        <begin position="380"/>
        <end position="398"/>
    </location>
</feature>
<evidence type="ECO:0000256" key="4">
    <source>
        <dbReference type="ARBA" id="ARBA00022676"/>
    </source>
</evidence>
<proteinExistence type="inferred from homology"/>
<dbReference type="EMBL" id="JAYMYR010000004">
    <property type="protein sequence ID" value="KAK7369178.1"/>
    <property type="molecule type" value="Genomic_DNA"/>
</dbReference>
<evidence type="ECO:0000256" key="1">
    <source>
        <dbReference type="ARBA" id="ARBA00004477"/>
    </source>
</evidence>
<dbReference type="GO" id="GO:0005789">
    <property type="term" value="C:endoplasmic reticulum membrane"/>
    <property type="evidence" value="ECO:0007669"/>
    <property type="project" value="UniProtKB-SubCell"/>
</dbReference>
<comment type="caution">
    <text evidence="11">The sequence shown here is derived from an EMBL/GenBank/DDBJ whole genome shotgun (WGS) entry which is preliminary data.</text>
</comment>
<protein>
    <recommendedName>
        <fullName evidence="10">Alpha-1,3-glucosyltransferase</fullName>
        <ecNumber evidence="10">2.4.1.-</ecNumber>
    </recommendedName>
</protein>
<keyword evidence="9 10" id="KW-0472">Membrane</keyword>
<feature type="transmembrane region" description="Helical" evidence="10">
    <location>
        <begin position="356"/>
        <end position="373"/>
    </location>
</feature>
<dbReference type="Pfam" id="PF03155">
    <property type="entry name" value="Alg6_Alg8"/>
    <property type="match status" value="1"/>
</dbReference>
<dbReference type="PANTHER" id="PTHR12413">
    <property type="entry name" value="DOLICHYL GLYCOSYLTRANSFERASE"/>
    <property type="match status" value="1"/>
</dbReference>
<evidence type="ECO:0000256" key="7">
    <source>
        <dbReference type="ARBA" id="ARBA00022824"/>
    </source>
</evidence>
<sequence length="523" mass="60004">MDLSRFSEMGKGKKVRNTANHDYDCWWWLVRNGTAVVFITVGLFALLVRVAVSLHPYSGAGNPPKFGDYEAQRHWMEITTNLPVKEWYRNSSSNDLSFWGFDYPPLTAYQSFIHGLFLRFFHPDSVALLNSRGHESYLGKLLMRWTVLSSDALIFFPAVLYFIVVHYNQPSRSHKSELPWHTAVLLLSPCLILIDHGHFQFNCISLGFSVGAIAAILSGKDLVGSVLYCLALNHKQMSAYFAPAIFSHLLGKCLRRKHPILEVLKLGLFVLGTFAAVWWPYLYSTQSILEVLSRLAPFERGLFEDYVANFWCASSVVIKWKRLFTTESLKLISFTATVITCLPSMIQQIRSPSHQGFLYALLNSSFAFYLFSFQVHEKSILLPLLPATLLAVEEPFIFKWFTQFAMLSMFPLMCRDNLVVAYLALLALSFLILNAPVQHRVRESNHLSNYMGSATMFLILCCYFVLHIVYLTMHPPEKYPFLFEAIIMNLCFSQFVLVTLACNIKQWLLRKPAKLEEIEKKFI</sequence>
<feature type="transmembrane region" description="Helical" evidence="10">
    <location>
        <begin position="266"/>
        <end position="283"/>
    </location>
</feature>
<feature type="transmembrane region" description="Helical" evidence="10">
    <location>
        <begin position="449"/>
        <end position="470"/>
    </location>
</feature>
<comment type="subcellular location">
    <subcellularLocation>
        <location evidence="1 10">Endoplasmic reticulum membrane</location>
        <topology evidence="1 10">Multi-pass membrane protein</topology>
    </subcellularLocation>
</comment>
<keyword evidence="5 10" id="KW-0808">Transferase</keyword>
<accession>A0AAN9NEV1</accession>
<feature type="transmembrane region" description="Helical" evidence="10">
    <location>
        <begin position="418"/>
        <end position="437"/>
    </location>
</feature>
<evidence type="ECO:0000256" key="9">
    <source>
        <dbReference type="ARBA" id="ARBA00023136"/>
    </source>
</evidence>
<gene>
    <name evidence="11" type="ORF">VNO80_11213</name>
</gene>
<feature type="transmembrane region" description="Helical" evidence="10">
    <location>
        <begin position="482"/>
        <end position="504"/>
    </location>
</feature>